<name>A0A7J0CIT4_STRMI</name>
<dbReference type="EMBL" id="BLWD01000001">
    <property type="protein sequence ID" value="GFN01695.1"/>
    <property type="molecule type" value="Genomic_DNA"/>
</dbReference>
<feature type="domain" description="SIP-like Rossmann fold" evidence="2">
    <location>
        <begin position="2"/>
        <end position="45"/>
    </location>
</feature>
<feature type="compositionally biased region" description="Low complexity" evidence="1">
    <location>
        <begin position="99"/>
        <end position="108"/>
    </location>
</feature>
<dbReference type="Proteomes" id="UP000498740">
    <property type="component" value="Unassembled WGS sequence"/>
</dbReference>
<dbReference type="Pfam" id="PF04954">
    <property type="entry name" value="SIP"/>
    <property type="match status" value="1"/>
</dbReference>
<feature type="region of interest" description="Disordered" evidence="1">
    <location>
        <begin position="96"/>
        <end position="154"/>
    </location>
</feature>
<accession>A0A7J0CIT4</accession>
<evidence type="ECO:0000256" key="1">
    <source>
        <dbReference type="SAM" id="MobiDB-lite"/>
    </source>
</evidence>
<reference evidence="3 4" key="1">
    <citation type="submission" date="2020-05" db="EMBL/GenBank/DDBJ databases">
        <title>Whole genome shotgun sequence of Streptomyces microflavus NBRC 13062.</title>
        <authorList>
            <person name="Komaki H."/>
            <person name="Tamura T."/>
        </authorList>
    </citation>
    <scope>NUCLEOTIDE SEQUENCE [LARGE SCALE GENOMIC DNA]</scope>
    <source>
        <strain evidence="3 4">NBRC 13062</strain>
    </source>
</reference>
<dbReference type="InterPro" id="IPR007037">
    <property type="entry name" value="SIP_rossman_dom"/>
</dbReference>
<dbReference type="InterPro" id="IPR039261">
    <property type="entry name" value="FNR_nucleotide-bd"/>
</dbReference>
<comment type="caution">
    <text evidence="3">The sequence shown here is derived from an EMBL/GenBank/DDBJ whole genome shotgun (WGS) entry which is preliminary data.</text>
</comment>
<dbReference type="AlphaFoldDB" id="A0A7J0CIT4"/>
<organism evidence="3 4">
    <name type="scientific">Streptomyces microflavus</name>
    <name type="common">Streptomyces lipmanii</name>
    <dbReference type="NCBI Taxonomy" id="1919"/>
    <lineage>
        <taxon>Bacteria</taxon>
        <taxon>Bacillati</taxon>
        <taxon>Actinomycetota</taxon>
        <taxon>Actinomycetes</taxon>
        <taxon>Kitasatosporales</taxon>
        <taxon>Streptomycetaceae</taxon>
        <taxon>Streptomyces</taxon>
    </lineage>
</organism>
<dbReference type="Gene3D" id="3.40.50.80">
    <property type="entry name" value="Nucleotide-binding domain of ferredoxin-NADP reductase (FNR) module"/>
    <property type="match status" value="1"/>
</dbReference>
<gene>
    <name evidence="3" type="ORF">Smic_02510</name>
</gene>
<sequence>MEWLPGTVCVRAAGEAVTLKGIRRHIAVERQVPREQSHFTGYWRRTEPAPGAAEDAVPEDEEAHERLHELTDLAPGFAIRTAVTLGLFDLVRGEAAALPGRDAAPGRADPARRPGRHRRNAPTPAAGLPVRLGAPLAGRAERPGGPGRPAGAPM</sequence>
<evidence type="ECO:0000313" key="4">
    <source>
        <dbReference type="Proteomes" id="UP000498740"/>
    </source>
</evidence>
<evidence type="ECO:0000259" key="2">
    <source>
        <dbReference type="Pfam" id="PF04954"/>
    </source>
</evidence>
<feature type="region of interest" description="Disordered" evidence="1">
    <location>
        <begin position="45"/>
        <end position="65"/>
    </location>
</feature>
<protein>
    <recommendedName>
        <fullName evidence="2">SIP-like Rossmann fold domain-containing protein</fullName>
    </recommendedName>
</protein>
<evidence type="ECO:0000313" key="3">
    <source>
        <dbReference type="EMBL" id="GFN01695.1"/>
    </source>
</evidence>
<proteinExistence type="predicted"/>